<reference evidence="3" key="1">
    <citation type="journal article" date="2019" name="Int. J. Syst. Evol. Microbiol.">
        <title>The Global Catalogue of Microorganisms (GCM) 10K type strain sequencing project: providing services to taxonomists for standard genome sequencing and annotation.</title>
        <authorList>
            <consortium name="The Broad Institute Genomics Platform"/>
            <consortium name="The Broad Institute Genome Sequencing Center for Infectious Disease"/>
            <person name="Wu L."/>
            <person name="Ma J."/>
        </authorList>
    </citation>
    <scope>NUCLEOTIDE SEQUENCE [LARGE SCALE GENOMIC DNA]</scope>
    <source>
        <strain evidence="3">JCM 9687</strain>
    </source>
</reference>
<accession>A0ABP6RNP6</accession>
<evidence type="ECO:0008006" key="4">
    <source>
        <dbReference type="Google" id="ProtNLM"/>
    </source>
</evidence>
<dbReference type="SUPFAM" id="SSF53474">
    <property type="entry name" value="alpha/beta-Hydrolases"/>
    <property type="match status" value="1"/>
</dbReference>
<evidence type="ECO:0000256" key="1">
    <source>
        <dbReference type="SAM" id="SignalP"/>
    </source>
</evidence>
<comment type="caution">
    <text evidence="2">The sequence shown here is derived from an EMBL/GenBank/DDBJ whole genome shotgun (WGS) entry which is preliminary data.</text>
</comment>
<feature type="chain" id="PRO_5046573912" description="Esterase" evidence="1">
    <location>
        <begin position="24"/>
        <end position="357"/>
    </location>
</feature>
<dbReference type="Gene3D" id="3.40.50.1820">
    <property type="entry name" value="alpha/beta hydrolase"/>
    <property type="match status" value="1"/>
</dbReference>
<dbReference type="EMBL" id="BAAAYK010000038">
    <property type="protein sequence ID" value="GAA3356595.1"/>
    <property type="molecule type" value="Genomic_DNA"/>
</dbReference>
<dbReference type="PANTHER" id="PTHR48098">
    <property type="entry name" value="ENTEROCHELIN ESTERASE-RELATED"/>
    <property type="match status" value="1"/>
</dbReference>
<dbReference type="InterPro" id="IPR050583">
    <property type="entry name" value="Mycobacterial_A85_antigen"/>
</dbReference>
<keyword evidence="3" id="KW-1185">Reference proteome</keyword>
<organism evidence="2 3">
    <name type="scientific">Saccharopolyspora gregorii</name>
    <dbReference type="NCBI Taxonomy" id="33914"/>
    <lineage>
        <taxon>Bacteria</taxon>
        <taxon>Bacillati</taxon>
        <taxon>Actinomycetota</taxon>
        <taxon>Actinomycetes</taxon>
        <taxon>Pseudonocardiales</taxon>
        <taxon>Pseudonocardiaceae</taxon>
        <taxon>Saccharopolyspora</taxon>
    </lineage>
</organism>
<dbReference type="Proteomes" id="UP001500483">
    <property type="component" value="Unassembled WGS sequence"/>
</dbReference>
<gene>
    <name evidence="2" type="ORF">GCM10020366_21240</name>
</gene>
<sequence>MRTEHRTAPRRWAAALIALTATAGLTGPAAIAEPAPPHFADGHGITVVGQPEWHSARTFTITVRTDQVPEHPVLPGQVSGEHVVMVTLPDGYDGTTRYPVHYTLHGSPEYPNAVQNMEITEAATAGVPLITVEPDGGGRGWYTNWVAPGSSGVQNWETFHLDQLIPLIDDNLATIATREGRAISGHSMGGFGAFHYAEHRPDLFRYVGSFSGDLDLLNPEIRAAVTASTRWDGAGTPLDPTEAIFGSPVWPNDGIWNAQSPAQHVDALRGMGVAIYAGNGGNLLDDPVLAIAENRVRETAVVTAANLAAAGIPHDFLDYGDGSGWGEGCNGKHAQRACLQADHDDYVGRIMDVLQHP</sequence>
<proteinExistence type="predicted"/>
<protein>
    <recommendedName>
        <fullName evidence="4">Esterase</fullName>
    </recommendedName>
</protein>
<name>A0ABP6RNP6_9PSEU</name>
<keyword evidence="1" id="KW-0732">Signal</keyword>
<dbReference type="Pfam" id="PF00756">
    <property type="entry name" value="Esterase"/>
    <property type="match status" value="1"/>
</dbReference>
<dbReference type="PANTHER" id="PTHR48098:SF1">
    <property type="entry name" value="DIACYLGLYCEROL ACYLTRANSFERASE_MYCOLYLTRANSFERASE AG85A"/>
    <property type="match status" value="1"/>
</dbReference>
<feature type="signal peptide" evidence="1">
    <location>
        <begin position="1"/>
        <end position="23"/>
    </location>
</feature>
<evidence type="ECO:0000313" key="2">
    <source>
        <dbReference type="EMBL" id="GAA3356595.1"/>
    </source>
</evidence>
<dbReference type="InterPro" id="IPR000801">
    <property type="entry name" value="Esterase-like"/>
</dbReference>
<dbReference type="RefSeq" id="WP_344925888.1">
    <property type="nucleotide sequence ID" value="NZ_BAAAYK010000038.1"/>
</dbReference>
<evidence type="ECO:0000313" key="3">
    <source>
        <dbReference type="Proteomes" id="UP001500483"/>
    </source>
</evidence>
<dbReference type="InterPro" id="IPR029058">
    <property type="entry name" value="AB_hydrolase_fold"/>
</dbReference>